<dbReference type="RefSeq" id="WP_254292752.1">
    <property type="nucleotide sequence ID" value="NZ_JAMLDX010000005.1"/>
</dbReference>
<dbReference type="SUPFAM" id="SSF54427">
    <property type="entry name" value="NTF2-like"/>
    <property type="match status" value="1"/>
</dbReference>
<dbReference type="GO" id="GO:0016491">
    <property type="term" value="F:oxidoreductase activity"/>
    <property type="evidence" value="ECO:0007669"/>
    <property type="project" value="UniProtKB-KW"/>
</dbReference>
<evidence type="ECO:0000313" key="3">
    <source>
        <dbReference type="EMBL" id="MCP3730568.1"/>
    </source>
</evidence>
<evidence type="ECO:0000256" key="1">
    <source>
        <dbReference type="ARBA" id="ARBA00009570"/>
    </source>
</evidence>
<name>A0A9X2HGV7_9SPHN</name>
<gene>
    <name evidence="3" type="ORF">M9978_09030</name>
</gene>
<keyword evidence="2" id="KW-0560">Oxidoreductase</keyword>
<sequence length="157" mass="17477">MTASGALHRIVAAQAAYARCIDDSGGEGWADFFEDDCLYVVTTAENHQQGLQAGLVYADSKGMLKDRIAALNEANIYERHNYRHILGQPLISRVEGDLVWAETAFIVARIMRTGETSLFATGRYIDCYRIGSDHVLLRERKVVCDSNRIDTLLALPL</sequence>
<dbReference type="Proteomes" id="UP001139451">
    <property type="component" value="Unassembled WGS sequence"/>
</dbReference>
<dbReference type="Gene3D" id="3.10.450.50">
    <property type="match status" value="1"/>
</dbReference>
<dbReference type="AlphaFoldDB" id="A0A9X2HGV7"/>
<accession>A0A9X2HGV7</accession>
<reference evidence="3" key="1">
    <citation type="submission" date="2022-05" db="EMBL/GenBank/DDBJ databases">
        <title>Sphingomonas sp. strain MG17 Genome sequencing and assembly.</title>
        <authorList>
            <person name="Kim I."/>
        </authorList>
    </citation>
    <scope>NUCLEOTIDE SEQUENCE</scope>
    <source>
        <strain evidence="3">MG17</strain>
    </source>
</reference>
<organism evidence="3 4">
    <name type="scientific">Sphingomonas tagetis</name>
    <dbReference type="NCBI Taxonomy" id="2949092"/>
    <lineage>
        <taxon>Bacteria</taxon>
        <taxon>Pseudomonadati</taxon>
        <taxon>Pseudomonadota</taxon>
        <taxon>Alphaproteobacteria</taxon>
        <taxon>Sphingomonadales</taxon>
        <taxon>Sphingomonadaceae</taxon>
        <taxon>Sphingomonas</taxon>
    </lineage>
</organism>
<evidence type="ECO:0000256" key="2">
    <source>
        <dbReference type="ARBA" id="ARBA00023002"/>
    </source>
</evidence>
<proteinExistence type="inferred from homology"/>
<protein>
    <submittedName>
        <fullName evidence="3">Nuclear transport factor 2 family protein</fullName>
    </submittedName>
</protein>
<dbReference type="InterPro" id="IPR032710">
    <property type="entry name" value="NTF2-like_dom_sf"/>
</dbReference>
<dbReference type="EMBL" id="JAMLDX010000005">
    <property type="protein sequence ID" value="MCP3730568.1"/>
    <property type="molecule type" value="Genomic_DNA"/>
</dbReference>
<keyword evidence="4" id="KW-1185">Reference proteome</keyword>
<comment type="similarity">
    <text evidence="1">Belongs to the bacterial ring-hydroxylating dioxygenase beta subunit family.</text>
</comment>
<dbReference type="InterPro" id="IPR000391">
    <property type="entry name" value="Rng_hydr_dOase-bsu"/>
</dbReference>
<evidence type="ECO:0000313" key="4">
    <source>
        <dbReference type="Proteomes" id="UP001139451"/>
    </source>
</evidence>
<dbReference type="Pfam" id="PF00866">
    <property type="entry name" value="Ring_hydroxyl_B"/>
    <property type="match status" value="1"/>
</dbReference>
<comment type="caution">
    <text evidence="3">The sequence shown here is derived from an EMBL/GenBank/DDBJ whole genome shotgun (WGS) entry which is preliminary data.</text>
</comment>